<gene>
    <name evidence="5" type="ORF">DILT_LOCUS8152</name>
</gene>
<evidence type="ECO:0000313" key="5">
    <source>
        <dbReference type="EMBL" id="VDN12321.1"/>
    </source>
</evidence>
<feature type="domain" description="UBR-type" evidence="4">
    <location>
        <begin position="3"/>
        <end position="47"/>
    </location>
</feature>
<dbReference type="GO" id="GO:0008270">
    <property type="term" value="F:zinc ion binding"/>
    <property type="evidence" value="ECO:0007669"/>
    <property type="project" value="UniProtKB-KW"/>
</dbReference>
<dbReference type="Gene3D" id="2.10.110.30">
    <property type="match status" value="1"/>
</dbReference>
<accession>A0A3P7M1X1</accession>
<evidence type="ECO:0000256" key="1">
    <source>
        <dbReference type="ARBA" id="ARBA00022723"/>
    </source>
</evidence>
<dbReference type="OrthoDB" id="6278451at2759"/>
<keyword evidence="1" id="KW-0479">Metal-binding</keyword>
<dbReference type="Proteomes" id="UP000281553">
    <property type="component" value="Unassembled WGS sequence"/>
</dbReference>
<protein>
    <recommendedName>
        <fullName evidence="4">UBR-type domain-containing protein</fullName>
    </recommendedName>
</protein>
<dbReference type="Pfam" id="PF02207">
    <property type="entry name" value="zf-UBR"/>
    <property type="match status" value="1"/>
</dbReference>
<dbReference type="AlphaFoldDB" id="A0A3P7M1X1"/>
<evidence type="ECO:0000256" key="3">
    <source>
        <dbReference type="ARBA" id="ARBA00022833"/>
    </source>
</evidence>
<organism evidence="5 6">
    <name type="scientific">Dibothriocephalus latus</name>
    <name type="common">Fish tapeworm</name>
    <name type="synonym">Diphyllobothrium latum</name>
    <dbReference type="NCBI Taxonomy" id="60516"/>
    <lineage>
        <taxon>Eukaryota</taxon>
        <taxon>Metazoa</taxon>
        <taxon>Spiralia</taxon>
        <taxon>Lophotrochozoa</taxon>
        <taxon>Platyhelminthes</taxon>
        <taxon>Cestoda</taxon>
        <taxon>Eucestoda</taxon>
        <taxon>Diphyllobothriidea</taxon>
        <taxon>Diphyllobothriidae</taxon>
        <taxon>Dibothriocephalus</taxon>
    </lineage>
</organism>
<dbReference type="InterPro" id="IPR003126">
    <property type="entry name" value="Znf_UBR"/>
</dbReference>
<keyword evidence="6" id="KW-1185">Reference proteome</keyword>
<feature type="non-terminal residue" evidence="5">
    <location>
        <position position="246"/>
    </location>
</feature>
<keyword evidence="2" id="KW-0863">Zinc-finger</keyword>
<dbReference type="EMBL" id="UYRU01053605">
    <property type="protein sequence ID" value="VDN12321.1"/>
    <property type="molecule type" value="Genomic_DNA"/>
</dbReference>
<proteinExistence type="predicted"/>
<name>A0A3P7M1X1_DIBLA</name>
<evidence type="ECO:0000259" key="4">
    <source>
        <dbReference type="Pfam" id="PF02207"/>
    </source>
</evidence>
<evidence type="ECO:0000256" key="2">
    <source>
        <dbReference type="ARBA" id="ARBA00022771"/>
    </source>
</evidence>
<evidence type="ECO:0000313" key="6">
    <source>
        <dbReference type="Proteomes" id="UP000281553"/>
    </source>
</evidence>
<keyword evidence="3" id="KW-0862">Zinc</keyword>
<reference evidence="5 6" key="1">
    <citation type="submission" date="2018-11" db="EMBL/GenBank/DDBJ databases">
        <authorList>
            <consortium name="Pathogen Informatics"/>
        </authorList>
    </citation>
    <scope>NUCLEOTIDE SEQUENCE [LARGE SCALE GENOMIC DNA]</scope>
</reference>
<sequence length="246" mass="27288">MASYLCKTCFLASIHTEHKYQKEQISCGFCACGHEEAWTSGVYCRIHGGDELQEEKNLPKSGGSGDGAQVLPTVEEEQRQEMERLQQRLEALPLDVDAAQLAAFTTASSNKRISEVEARCRAQQSRANRLHPLLYATRSREDSEARFSAILYISEVQHLRPIICNALLGRYVAFSTTATAEGGVSAFESAFLLPGEMLAEQSLLAQYFAQVHAAHGGLRRSLAAVITAFLMQETFYQSVFAIEFIR</sequence>